<dbReference type="KEGG" id="smo:SELMODRAFT_428392"/>
<dbReference type="HOGENOM" id="CLU_066764_0_0_1"/>
<evidence type="ECO:0000313" key="4">
    <source>
        <dbReference type="EMBL" id="EFJ09082.1"/>
    </source>
</evidence>
<organism evidence="5">
    <name type="scientific">Selaginella moellendorffii</name>
    <name type="common">Spikemoss</name>
    <dbReference type="NCBI Taxonomy" id="88036"/>
    <lineage>
        <taxon>Eukaryota</taxon>
        <taxon>Viridiplantae</taxon>
        <taxon>Streptophyta</taxon>
        <taxon>Embryophyta</taxon>
        <taxon>Tracheophyta</taxon>
        <taxon>Lycopodiopsida</taxon>
        <taxon>Selaginellales</taxon>
        <taxon>Selaginellaceae</taxon>
        <taxon>Selaginella</taxon>
    </lineage>
</organism>
<protein>
    <submittedName>
        <fullName evidence="1">Uncharacterized protein</fullName>
    </submittedName>
</protein>
<name>D8T2M9_SELML</name>
<dbReference type="EMBL" id="GL377666">
    <property type="protein sequence ID" value="EFJ09082.1"/>
    <property type="molecule type" value="Genomic_DNA"/>
</dbReference>
<dbReference type="InParanoid" id="D8T2M9"/>
<evidence type="ECO:0000313" key="5">
    <source>
        <dbReference type="Proteomes" id="UP000001514"/>
    </source>
</evidence>
<dbReference type="KEGG" id="smo:SELMODRAFT_447839"/>
<dbReference type="Gramene" id="EFJ09081">
    <property type="protein sequence ID" value="EFJ09081"/>
    <property type="gene ID" value="SELMODRAFT_428392"/>
</dbReference>
<keyword evidence="5" id="KW-1185">Reference proteome</keyword>
<evidence type="ECO:0000313" key="3">
    <source>
        <dbReference type="EMBL" id="EFJ09081.1"/>
    </source>
</evidence>
<reference evidence="1 5" key="1">
    <citation type="journal article" date="2011" name="Science">
        <title>The Selaginella genome identifies genetic changes associated with the evolution of vascular plants.</title>
        <authorList>
            <person name="Banks J.A."/>
            <person name="Nishiyama T."/>
            <person name="Hasebe M."/>
            <person name="Bowman J.L."/>
            <person name="Gribskov M."/>
            <person name="dePamphilis C."/>
            <person name="Albert V.A."/>
            <person name="Aono N."/>
            <person name="Aoyama T."/>
            <person name="Ambrose B.A."/>
            <person name="Ashton N.W."/>
            <person name="Axtell M.J."/>
            <person name="Barker E."/>
            <person name="Barker M.S."/>
            <person name="Bennetzen J.L."/>
            <person name="Bonawitz N.D."/>
            <person name="Chapple C."/>
            <person name="Cheng C."/>
            <person name="Correa L.G."/>
            <person name="Dacre M."/>
            <person name="DeBarry J."/>
            <person name="Dreyer I."/>
            <person name="Elias M."/>
            <person name="Engstrom E.M."/>
            <person name="Estelle M."/>
            <person name="Feng L."/>
            <person name="Finet C."/>
            <person name="Floyd S.K."/>
            <person name="Frommer W.B."/>
            <person name="Fujita T."/>
            <person name="Gramzow L."/>
            <person name="Gutensohn M."/>
            <person name="Harholt J."/>
            <person name="Hattori M."/>
            <person name="Heyl A."/>
            <person name="Hirai T."/>
            <person name="Hiwatashi Y."/>
            <person name="Ishikawa M."/>
            <person name="Iwata M."/>
            <person name="Karol K.G."/>
            <person name="Koehler B."/>
            <person name="Kolukisaoglu U."/>
            <person name="Kubo M."/>
            <person name="Kurata T."/>
            <person name="Lalonde S."/>
            <person name="Li K."/>
            <person name="Li Y."/>
            <person name="Litt A."/>
            <person name="Lyons E."/>
            <person name="Manning G."/>
            <person name="Maruyama T."/>
            <person name="Michael T.P."/>
            <person name="Mikami K."/>
            <person name="Miyazaki S."/>
            <person name="Morinaga S."/>
            <person name="Murata T."/>
            <person name="Mueller-Roeber B."/>
            <person name="Nelson D.R."/>
            <person name="Obara M."/>
            <person name="Oguri Y."/>
            <person name="Olmstead R.G."/>
            <person name="Onodera N."/>
            <person name="Petersen B.L."/>
            <person name="Pils B."/>
            <person name="Prigge M."/>
            <person name="Rensing S.A."/>
            <person name="Riano-Pachon D.M."/>
            <person name="Roberts A.W."/>
            <person name="Sato Y."/>
            <person name="Scheller H.V."/>
            <person name="Schulz B."/>
            <person name="Schulz C."/>
            <person name="Shakirov E.V."/>
            <person name="Shibagaki N."/>
            <person name="Shinohara N."/>
            <person name="Shippen D.E."/>
            <person name="Soerensen I."/>
            <person name="Sotooka R."/>
            <person name="Sugimoto N."/>
            <person name="Sugita M."/>
            <person name="Sumikawa N."/>
            <person name="Tanurdzic M."/>
            <person name="Theissen G."/>
            <person name="Ulvskov P."/>
            <person name="Wakazuki S."/>
            <person name="Weng J.K."/>
            <person name="Willats W.W."/>
            <person name="Wipf D."/>
            <person name="Wolf P.G."/>
            <person name="Yang L."/>
            <person name="Zimmer A.D."/>
            <person name="Zhu Q."/>
            <person name="Mitros T."/>
            <person name="Hellsten U."/>
            <person name="Loque D."/>
            <person name="Otillar R."/>
            <person name="Salamov A."/>
            <person name="Schmutz J."/>
            <person name="Shapiro H."/>
            <person name="Lindquist E."/>
            <person name="Lucas S."/>
            <person name="Rokhsar D."/>
            <person name="Grigoriev I.V."/>
        </authorList>
    </citation>
    <scope>NUCLEOTIDE SEQUENCE [LARGE SCALE GENOMIC DNA]</scope>
</reference>
<evidence type="ECO:0000313" key="2">
    <source>
        <dbReference type="EMBL" id="EFJ09080.1"/>
    </source>
</evidence>
<accession>D8T2M9</accession>
<dbReference type="Proteomes" id="UP000001514">
    <property type="component" value="Unassembled WGS sequence"/>
</dbReference>
<dbReference type="EMBL" id="GL377666">
    <property type="protein sequence ID" value="EFJ09080.1"/>
    <property type="molecule type" value="Genomic_DNA"/>
</dbReference>
<dbReference type="Gramene" id="EFJ09080">
    <property type="protein sequence ID" value="EFJ09080"/>
    <property type="gene ID" value="SELMODRAFT_428388"/>
</dbReference>
<sequence length="279" mass="30653">MGSLPQLLSEDEARHNLQVFTKSAMISKARSYIRSSQPLSVVIEVPTNNDIVAPGAEVVNGPDDTASSQLEFYRNPKYHTDVLATFIATAMSIAKYVPLLTELTDQANKQSEDFAKFLQILVSTFPQYVKFAGASSIAIENKSSYNQLLSTVHDFIQETAIDPSKAGAGVIQMIKNATHAMDSTVEGSYRRSLYTSYSFQGRARNPQTTMYWSSVNLERNRSGKTTCVSAELKIVRFTVEVISNSVIADAHILAEAKGRAAQEIADIINGHINPSKDNH</sequence>
<dbReference type="EMBL" id="GL377666">
    <property type="protein sequence ID" value="EFJ09079.1"/>
    <property type="molecule type" value="Genomic_DNA"/>
</dbReference>
<dbReference type="EMBL" id="GL377666">
    <property type="protein sequence ID" value="EFJ09081.1"/>
    <property type="molecule type" value="Genomic_DNA"/>
</dbReference>
<gene>
    <name evidence="2" type="ORF">SELMODRAFT_428388</name>
    <name evidence="3" type="ORF">SELMODRAFT_428392</name>
    <name evidence="1" type="ORF">SELMODRAFT_447833</name>
    <name evidence="4" type="ORF">SELMODRAFT_447839</name>
</gene>
<dbReference type="AlphaFoldDB" id="D8T2M9"/>
<dbReference type="Gramene" id="EFJ09079">
    <property type="protein sequence ID" value="EFJ09079"/>
    <property type="gene ID" value="SELMODRAFT_447833"/>
</dbReference>
<proteinExistence type="predicted"/>
<dbReference type="KEGG" id="smo:SELMODRAFT_447833"/>
<dbReference type="OrthoDB" id="2351726at2759"/>
<dbReference type="Gramene" id="EFJ09082">
    <property type="protein sequence ID" value="EFJ09082"/>
    <property type="gene ID" value="SELMODRAFT_447839"/>
</dbReference>
<dbReference type="KEGG" id="smo:SELMODRAFT_428388"/>
<evidence type="ECO:0000313" key="1">
    <source>
        <dbReference type="EMBL" id="EFJ09079.1"/>
    </source>
</evidence>